<proteinExistence type="predicted"/>
<keyword evidence="1" id="KW-0812">Transmembrane</keyword>
<dbReference type="AlphaFoldDB" id="A0A832DRT0"/>
<feature type="non-terminal residue" evidence="3">
    <location>
        <position position="151"/>
    </location>
</feature>
<dbReference type="InterPro" id="IPR021878">
    <property type="entry name" value="TgpA_N"/>
</dbReference>
<comment type="caution">
    <text evidence="3">The sequence shown here is derived from an EMBL/GenBank/DDBJ whole genome shotgun (WGS) entry which is preliminary data.</text>
</comment>
<dbReference type="Pfam" id="PF11992">
    <property type="entry name" value="TgpA_N"/>
    <property type="match status" value="1"/>
</dbReference>
<protein>
    <submittedName>
        <fullName evidence="3">DUF3488 domain-containing protein</fullName>
    </submittedName>
</protein>
<feature type="domain" description="Protein-glutamine gamma-glutamyltransferase TgpA N-terminal" evidence="2">
    <location>
        <begin position="20"/>
        <end position="148"/>
    </location>
</feature>
<sequence length="151" mass="17511">MFKNLTVDKLVKINAYVGSITAYGIVFSKLSVIYSILFLFLFFVGLYRDFYRPFNISRLVLNILGIGFVLMMILQINPENIVQPAIDTITALLGLKLLEEKKFRDYMQIFLMITLILSGYTLLSISMLFLLYLVFYTFFLNYGIILLSFYG</sequence>
<dbReference type="Proteomes" id="UP000885621">
    <property type="component" value="Unassembled WGS sequence"/>
</dbReference>
<accession>A0A832DRT0</accession>
<evidence type="ECO:0000313" key="3">
    <source>
        <dbReference type="EMBL" id="HEV09231.1"/>
    </source>
</evidence>
<keyword evidence="1" id="KW-1133">Transmembrane helix</keyword>
<feature type="transmembrane region" description="Helical" evidence="1">
    <location>
        <begin position="20"/>
        <end position="47"/>
    </location>
</feature>
<dbReference type="EMBL" id="DSFC01000135">
    <property type="protein sequence ID" value="HEV09231.1"/>
    <property type="molecule type" value="Genomic_DNA"/>
</dbReference>
<reference evidence="3" key="1">
    <citation type="journal article" date="2020" name="mSystems">
        <title>Genome- and Community-Level Interaction Insights into Carbon Utilization and Element Cycling Functions of Hydrothermarchaeota in Hydrothermal Sediment.</title>
        <authorList>
            <person name="Zhou Z."/>
            <person name="Liu Y."/>
            <person name="Xu W."/>
            <person name="Pan J."/>
            <person name="Luo Z.H."/>
            <person name="Li M."/>
        </authorList>
    </citation>
    <scope>NUCLEOTIDE SEQUENCE [LARGE SCALE GENOMIC DNA]</scope>
    <source>
        <strain evidence="3">SpSt-1257</strain>
    </source>
</reference>
<gene>
    <name evidence="3" type="ORF">ENO34_02390</name>
</gene>
<evidence type="ECO:0000256" key="1">
    <source>
        <dbReference type="SAM" id="Phobius"/>
    </source>
</evidence>
<feature type="transmembrane region" description="Helical" evidence="1">
    <location>
        <begin position="105"/>
        <end position="123"/>
    </location>
</feature>
<name>A0A832DRT0_9AQUI</name>
<keyword evidence="1" id="KW-0472">Membrane</keyword>
<feature type="transmembrane region" description="Helical" evidence="1">
    <location>
        <begin position="129"/>
        <end position="150"/>
    </location>
</feature>
<evidence type="ECO:0000259" key="2">
    <source>
        <dbReference type="Pfam" id="PF11992"/>
    </source>
</evidence>
<feature type="transmembrane region" description="Helical" evidence="1">
    <location>
        <begin position="59"/>
        <end position="75"/>
    </location>
</feature>
<organism evidence="3">
    <name type="scientific">Sulfurihydrogenibium azorense</name>
    <dbReference type="NCBI Taxonomy" id="309806"/>
    <lineage>
        <taxon>Bacteria</taxon>
        <taxon>Pseudomonadati</taxon>
        <taxon>Aquificota</taxon>
        <taxon>Aquificia</taxon>
        <taxon>Aquificales</taxon>
        <taxon>Hydrogenothermaceae</taxon>
        <taxon>Sulfurihydrogenibium</taxon>
    </lineage>
</organism>